<dbReference type="Pfam" id="PF11391">
    <property type="entry name" value="DUF2798"/>
    <property type="match status" value="1"/>
</dbReference>
<dbReference type="EMBL" id="JAJEWP010000001">
    <property type="protein sequence ID" value="MCC2614896.1"/>
    <property type="molecule type" value="Genomic_DNA"/>
</dbReference>
<name>A0ABS8G6Q7_9ALTE</name>
<dbReference type="Proteomes" id="UP001520878">
    <property type="component" value="Unassembled WGS sequence"/>
</dbReference>
<organism evidence="2 3">
    <name type="scientific">Fluctibacter halophilus</name>
    <dbReference type="NCBI Taxonomy" id="226011"/>
    <lineage>
        <taxon>Bacteria</taxon>
        <taxon>Pseudomonadati</taxon>
        <taxon>Pseudomonadota</taxon>
        <taxon>Gammaproteobacteria</taxon>
        <taxon>Alteromonadales</taxon>
        <taxon>Alteromonadaceae</taxon>
        <taxon>Fluctibacter</taxon>
    </lineage>
</organism>
<keyword evidence="3" id="KW-1185">Reference proteome</keyword>
<evidence type="ECO:0000256" key="1">
    <source>
        <dbReference type="SAM" id="Phobius"/>
    </source>
</evidence>
<reference evidence="2 3" key="1">
    <citation type="submission" date="2021-10" db="EMBL/GenBank/DDBJ databases">
        <title>Draft genome of Aestuariibacter halophilus JC2043.</title>
        <authorList>
            <person name="Emsley S.A."/>
            <person name="Pfannmuller K.M."/>
            <person name="Ushijima B."/>
            <person name="Saw J.H."/>
            <person name="Videau P."/>
        </authorList>
    </citation>
    <scope>NUCLEOTIDE SEQUENCE [LARGE SCALE GENOMIC DNA]</scope>
    <source>
        <strain evidence="2 3">JC2043</strain>
    </source>
</reference>
<accession>A0ABS8G6Q7</accession>
<keyword evidence="1" id="KW-0472">Membrane</keyword>
<proteinExistence type="predicted"/>
<feature type="transmembrane region" description="Helical" evidence="1">
    <location>
        <begin position="20"/>
        <end position="42"/>
    </location>
</feature>
<keyword evidence="1" id="KW-0812">Transmembrane</keyword>
<sequence>MKNLPLTAINYHSLTNRVLVTYATPLLISFVMSFLMSGVMSLTMLALESSTVGEVFASWPKAWAVAMLVAFPVSLIVVPFTKRLVSQIIVSA</sequence>
<dbReference type="RefSeq" id="WP_229156812.1">
    <property type="nucleotide sequence ID" value="NZ_JAJEWP010000001.1"/>
</dbReference>
<evidence type="ECO:0000313" key="3">
    <source>
        <dbReference type="Proteomes" id="UP001520878"/>
    </source>
</evidence>
<feature type="transmembrane region" description="Helical" evidence="1">
    <location>
        <begin position="62"/>
        <end position="81"/>
    </location>
</feature>
<dbReference type="InterPro" id="IPR021529">
    <property type="entry name" value="DUF2798"/>
</dbReference>
<protein>
    <submittedName>
        <fullName evidence="2">DUF2798 domain-containing protein</fullName>
    </submittedName>
</protein>
<evidence type="ECO:0000313" key="2">
    <source>
        <dbReference type="EMBL" id="MCC2614896.1"/>
    </source>
</evidence>
<gene>
    <name evidence="2" type="ORF">LJ739_01415</name>
</gene>
<keyword evidence="1" id="KW-1133">Transmembrane helix</keyword>
<comment type="caution">
    <text evidence="2">The sequence shown here is derived from an EMBL/GenBank/DDBJ whole genome shotgun (WGS) entry which is preliminary data.</text>
</comment>